<evidence type="ECO:0000313" key="1">
    <source>
        <dbReference type="EMBL" id="KAJ3497634.1"/>
    </source>
</evidence>
<comment type="caution">
    <text evidence="1">The sequence shown here is derived from an EMBL/GenBank/DDBJ whole genome shotgun (WGS) entry which is preliminary data.</text>
</comment>
<keyword evidence="2" id="KW-1185">Reference proteome</keyword>
<reference evidence="1" key="1">
    <citation type="submission" date="2022-07" db="EMBL/GenBank/DDBJ databases">
        <title>Genome Sequence of Lecanicillium saksenae.</title>
        <authorList>
            <person name="Buettner E."/>
        </authorList>
    </citation>
    <scope>NUCLEOTIDE SEQUENCE</scope>
    <source>
        <strain evidence="1">VT-O1</strain>
    </source>
</reference>
<protein>
    <submittedName>
        <fullName evidence="1">Uncharacterized protein</fullName>
    </submittedName>
</protein>
<proteinExistence type="predicted"/>
<dbReference type="EMBL" id="JANAKD010000099">
    <property type="protein sequence ID" value="KAJ3497634.1"/>
    <property type="molecule type" value="Genomic_DNA"/>
</dbReference>
<dbReference type="Proteomes" id="UP001148737">
    <property type="component" value="Unassembled WGS sequence"/>
</dbReference>
<sequence length="400" mass="40197">MTAAGTARTAAAAMTGGEVAVGAGGCEEGLTEEREGPGPASSSTSTTSQNSSSTSTTAQQSSSSSASTSPSSSSTTTSPSSSTTSPPATTTAPTKTTSTTTTSTCVLTPTSSVCASALPQACTTLAQKNGTALAAAIPDCISSLGIAYTGDAVTCVFKCITDPSPKIVNCLGNVVLSRCIFALPKECLALAGTTGQAVATQYESCLSALGPFAVRNSANCLIKGVSQGDDVLNCLVTTLGLPGPNKAPGSCDPPPPSKACTTRDNLPKSCRKLAGLKGIASTVAAAQCAASLGPYAFNRFGSCFNVGNISSLDGDNILSCVIDQLTGLCITTLPPSCSALIGLNPDLAREKVKQCLDDVGPFATDATQKCYDTVPLPDGRKIYDCLNGVFFNGRIPPAKH</sequence>
<gene>
    <name evidence="1" type="ORF">NLG97_g1760</name>
</gene>
<name>A0ACC1R3I3_9HYPO</name>
<accession>A0ACC1R3I3</accession>
<organism evidence="1 2">
    <name type="scientific">Lecanicillium saksenae</name>
    <dbReference type="NCBI Taxonomy" id="468837"/>
    <lineage>
        <taxon>Eukaryota</taxon>
        <taxon>Fungi</taxon>
        <taxon>Dikarya</taxon>
        <taxon>Ascomycota</taxon>
        <taxon>Pezizomycotina</taxon>
        <taxon>Sordariomycetes</taxon>
        <taxon>Hypocreomycetidae</taxon>
        <taxon>Hypocreales</taxon>
        <taxon>Cordycipitaceae</taxon>
        <taxon>Lecanicillium</taxon>
    </lineage>
</organism>
<evidence type="ECO:0000313" key="2">
    <source>
        <dbReference type="Proteomes" id="UP001148737"/>
    </source>
</evidence>